<evidence type="ECO:0000259" key="4">
    <source>
        <dbReference type="Pfam" id="PF00171"/>
    </source>
</evidence>
<dbReference type="InterPro" id="IPR016162">
    <property type="entry name" value="Ald_DH_N"/>
</dbReference>
<dbReference type="Gene3D" id="3.40.605.10">
    <property type="entry name" value="Aldehyde Dehydrogenase, Chain A, domain 1"/>
    <property type="match status" value="1"/>
</dbReference>
<dbReference type="InterPro" id="IPR029510">
    <property type="entry name" value="Ald_DH_CS_GLU"/>
</dbReference>
<dbReference type="Gene3D" id="3.40.309.10">
    <property type="entry name" value="Aldehyde Dehydrogenase, Chain A, domain 2"/>
    <property type="match status" value="1"/>
</dbReference>
<proteinExistence type="inferred from homology"/>
<accession>A0ABU3Y4V0</accession>
<dbReference type="InterPro" id="IPR016163">
    <property type="entry name" value="Ald_DH_C"/>
</dbReference>
<comment type="caution">
    <text evidence="5">The sequence shown here is derived from an EMBL/GenBank/DDBJ whole genome shotgun (WGS) entry which is preliminary data.</text>
</comment>
<evidence type="ECO:0000256" key="1">
    <source>
        <dbReference type="ARBA" id="ARBA00023002"/>
    </source>
</evidence>
<dbReference type="PROSITE" id="PS00070">
    <property type="entry name" value="ALDEHYDE_DEHYDR_CYS"/>
    <property type="match status" value="1"/>
</dbReference>
<reference evidence="5 6" key="1">
    <citation type="submission" date="2023-10" db="EMBL/GenBank/DDBJ databases">
        <title>Sphingomonas sp. HF-S4 16S ribosomal RNA gene Genome sequencing and assembly.</title>
        <authorList>
            <person name="Lee H."/>
        </authorList>
    </citation>
    <scope>NUCLEOTIDE SEQUENCE [LARGE SCALE GENOMIC DNA]</scope>
    <source>
        <strain evidence="5 6">HF-S4</strain>
    </source>
</reference>
<keyword evidence="1 3" id="KW-0560">Oxidoreductase</keyword>
<feature type="domain" description="Aldehyde dehydrogenase" evidence="4">
    <location>
        <begin position="39"/>
        <end position="480"/>
    </location>
</feature>
<evidence type="ECO:0000256" key="3">
    <source>
        <dbReference type="RuleBase" id="RU003345"/>
    </source>
</evidence>
<organism evidence="5 6">
    <name type="scientific">Sphingomonas agrestis</name>
    <dbReference type="NCBI Taxonomy" id="3080540"/>
    <lineage>
        <taxon>Bacteria</taxon>
        <taxon>Pseudomonadati</taxon>
        <taxon>Pseudomonadota</taxon>
        <taxon>Alphaproteobacteria</taxon>
        <taxon>Sphingomonadales</taxon>
        <taxon>Sphingomonadaceae</taxon>
        <taxon>Sphingomonas</taxon>
    </lineage>
</organism>
<name>A0ABU3Y4V0_9SPHN</name>
<dbReference type="InterPro" id="IPR016160">
    <property type="entry name" value="Ald_DH_CS_CYS"/>
</dbReference>
<dbReference type="InterPro" id="IPR016161">
    <property type="entry name" value="Ald_DH/histidinol_DH"/>
</dbReference>
<dbReference type="SUPFAM" id="SSF53720">
    <property type="entry name" value="ALDH-like"/>
    <property type="match status" value="1"/>
</dbReference>
<protein>
    <submittedName>
        <fullName evidence="5">Aldehyde dehydrogenase family protein</fullName>
    </submittedName>
</protein>
<dbReference type="PROSITE" id="PS00687">
    <property type="entry name" value="ALDEHYDE_DEHYDR_GLU"/>
    <property type="match status" value="1"/>
</dbReference>
<dbReference type="Proteomes" id="UP001273531">
    <property type="component" value="Unassembled WGS sequence"/>
</dbReference>
<dbReference type="Pfam" id="PF00171">
    <property type="entry name" value="Aldedh"/>
    <property type="match status" value="1"/>
</dbReference>
<dbReference type="EMBL" id="JAWJEJ010000001">
    <property type="protein sequence ID" value="MDV3456117.1"/>
    <property type="molecule type" value="Genomic_DNA"/>
</dbReference>
<gene>
    <name evidence="5" type="ORF">RZN05_03915</name>
</gene>
<dbReference type="InterPro" id="IPR015590">
    <property type="entry name" value="Aldehyde_DH_dom"/>
</dbReference>
<dbReference type="PANTHER" id="PTHR11699">
    <property type="entry name" value="ALDEHYDE DEHYDROGENASE-RELATED"/>
    <property type="match status" value="1"/>
</dbReference>
<evidence type="ECO:0000256" key="2">
    <source>
        <dbReference type="PROSITE-ProRule" id="PRU10007"/>
    </source>
</evidence>
<dbReference type="RefSeq" id="WP_317225315.1">
    <property type="nucleotide sequence ID" value="NZ_JAWJEJ010000001.1"/>
</dbReference>
<comment type="similarity">
    <text evidence="3">Belongs to the aldehyde dehydrogenase family.</text>
</comment>
<evidence type="ECO:0000313" key="5">
    <source>
        <dbReference type="EMBL" id="MDV3456117.1"/>
    </source>
</evidence>
<sequence>MTNGEYLYARVPADMPRWIEGLALQMTIAGRDAPARQRGSVIHAGNAAEIADYPDADTGHVDDAVAAARAAFPGWAATSWDARRVMLERFADTLFEHLDTLALIVAAESGRPLRRAWGEVAFAVDYVRTIAAQVLPDVRIERPGARVRLRRRPLGVAAAIAPWNGPVILAVAKIANALLAGDTLVLRPSPFTPLSALYMGMIGRGVFPAGVFNVITGDAGVGAAMTVHPDVAKVSFTGSTATGKRIAAAAAPTLKRLTLELGGNDPAIVLADADVETLADTVYRISLENAGQFCAAIKRLYVHESIYDAVAAAIVQRAQGAVPGSCFDPASTMTPVQNRPQFDRVWALYDDAVAHGAQVLTGGVRHEAAGLFIPPTLVAGIGHGVDLIDQEQFGPVLPILPFSDEEAVLELANRGDYGLGASVWTRDVDRGIALVERIDAGTGWVNQHGAFTAALPMPFARQSGIGMDYAEYGVAEHSQAMLINAKL</sequence>
<keyword evidence="6" id="KW-1185">Reference proteome</keyword>
<feature type="active site" evidence="2">
    <location>
        <position position="260"/>
    </location>
</feature>
<evidence type="ECO:0000313" key="6">
    <source>
        <dbReference type="Proteomes" id="UP001273531"/>
    </source>
</evidence>